<accession>Q11GU2</accession>
<gene>
    <name evidence="2" type="ordered locus">Meso_1990</name>
</gene>
<evidence type="ECO:0000313" key="2">
    <source>
        <dbReference type="EMBL" id="ABG63383.1"/>
    </source>
</evidence>
<name>Q11GU2_CHESB</name>
<reference evidence="2" key="1">
    <citation type="submission" date="2006-06" db="EMBL/GenBank/DDBJ databases">
        <title>Complete sequence of chromosome of Chelativorans sp. BNC1.</title>
        <authorList>
            <consortium name="US DOE Joint Genome Institute"/>
            <person name="Copeland A."/>
            <person name="Lucas S."/>
            <person name="Lapidus A."/>
            <person name="Barry K."/>
            <person name="Detter J.C."/>
            <person name="Glavina del Rio T."/>
            <person name="Hammon N."/>
            <person name="Israni S."/>
            <person name="Dalin E."/>
            <person name="Tice H."/>
            <person name="Pitluck S."/>
            <person name="Chertkov O."/>
            <person name="Brettin T."/>
            <person name="Bruce D."/>
            <person name="Han C."/>
            <person name="Tapia R."/>
            <person name="Gilna P."/>
            <person name="Schmutz J."/>
            <person name="Larimer F."/>
            <person name="Land M."/>
            <person name="Hauser L."/>
            <person name="Kyrpides N."/>
            <person name="Mikhailova N."/>
            <person name="Richardson P."/>
        </authorList>
    </citation>
    <scope>NUCLEOTIDE SEQUENCE</scope>
    <source>
        <strain evidence="2">BNC1</strain>
    </source>
</reference>
<dbReference type="eggNOG" id="ENOG5031BTM">
    <property type="taxonomic scope" value="Bacteria"/>
</dbReference>
<dbReference type="STRING" id="266779.Meso_1990"/>
<dbReference type="HOGENOM" id="CLU_1709975_0_0_5"/>
<keyword evidence="1" id="KW-0175">Coiled coil</keyword>
<dbReference type="AlphaFoldDB" id="Q11GU2"/>
<proteinExistence type="predicted"/>
<evidence type="ECO:0000256" key="1">
    <source>
        <dbReference type="SAM" id="Coils"/>
    </source>
</evidence>
<protein>
    <submittedName>
        <fullName evidence="2">Uncharacterized protein</fullName>
    </submittedName>
</protein>
<sequence length="153" mass="16080" precursor="true">MARLLALTNRVVVSVAIACALSTEVLGQESGASIRQEPGAGVDTDAGTTAATGATDFGTVISAIQSSRELSQQIKNLNDVSDVRIIRVSDIANEDSAAALDNALRQNREDVEALRSAIQENAQLSEQLQQDDVQADDVLAAVDTGGQLVVYIR</sequence>
<organism evidence="2">
    <name type="scientific">Chelativorans sp. (strain BNC1)</name>
    <dbReference type="NCBI Taxonomy" id="266779"/>
    <lineage>
        <taxon>Bacteria</taxon>
        <taxon>Pseudomonadati</taxon>
        <taxon>Pseudomonadota</taxon>
        <taxon>Alphaproteobacteria</taxon>
        <taxon>Hyphomicrobiales</taxon>
        <taxon>Phyllobacteriaceae</taxon>
        <taxon>Chelativorans</taxon>
    </lineage>
</organism>
<dbReference type="EMBL" id="CP000390">
    <property type="protein sequence ID" value="ABG63383.1"/>
    <property type="molecule type" value="Genomic_DNA"/>
</dbReference>
<feature type="coiled-coil region" evidence="1">
    <location>
        <begin position="97"/>
        <end position="134"/>
    </location>
</feature>
<dbReference type="KEGG" id="mes:Meso_1990"/>